<feature type="transmembrane region" description="Helical" evidence="1">
    <location>
        <begin position="41"/>
        <end position="62"/>
    </location>
</feature>
<gene>
    <name evidence="2" type="ORF">GCM10007968_08030</name>
</gene>
<accession>A0A917W057</accession>
<feature type="transmembrane region" description="Helical" evidence="1">
    <location>
        <begin position="127"/>
        <end position="146"/>
    </location>
</feature>
<keyword evidence="1" id="KW-1133">Transmembrane helix</keyword>
<organism evidence="2 3">
    <name type="scientific">Sporolactobacillus putidus</name>
    <dbReference type="NCBI Taxonomy" id="492735"/>
    <lineage>
        <taxon>Bacteria</taxon>
        <taxon>Bacillati</taxon>
        <taxon>Bacillota</taxon>
        <taxon>Bacilli</taxon>
        <taxon>Bacillales</taxon>
        <taxon>Sporolactobacillaceae</taxon>
        <taxon>Sporolactobacillus</taxon>
    </lineage>
</organism>
<name>A0A917W057_9BACL</name>
<dbReference type="Proteomes" id="UP000654670">
    <property type="component" value="Unassembled WGS sequence"/>
</dbReference>
<evidence type="ECO:0000256" key="1">
    <source>
        <dbReference type="SAM" id="Phobius"/>
    </source>
</evidence>
<evidence type="ECO:0000313" key="2">
    <source>
        <dbReference type="EMBL" id="GGL46341.1"/>
    </source>
</evidence>
<keyword evidence="1" id="KW-0472">Membrane</keyword>
<protein>
    <submittedName>
        <fullName evidence="2">ABC transporter permease</fullName>
    </submittedName>
</protein>
<dbReference type="Pfam" id="PF13346">
    <property type="entry name" value="ABC2_membrane_5"/>
    <property type="match status" value="1"/>
</dbReference>
<sequence>MFRLMMKDIYTQRKEAYAAPVFFLLYFLEMGKELGHSGSPMPLVYSLAVAFIAYIMAIFTNFSTGESDKMQNSLVLSLPLIRRSVIDAKYLMISVWWLFAYISSIILVSILKRVLHESFSPFVDLKILILSLCFTYILSSVSYPVYYKFGYKAAQMFGIILFFAFSFGLGRLLSLNFKSGILSGLFNDPIISCAVITVIIVLISYLLSAYFYEKKEL</sequence>
<dbReference type="EMBL" id="BMOK01000003">
    <property type="protein sequence ID" value="GGL46341.1"/>
    <property type="molecule type" value="Genomic_DNA"/>
</dbReference>
<dbReference type="InterPro" id="IPR025699">
    <property type="entry name" value="ABC2_memb-like"/>
</dbReference>
<evidence type="ECO:0000313" key="3">
    <source>
        <dbReference type="Proteomes" id="UP000654670"/>
    </source>
</evidence>
<feature type="transmembrane region" description="Helical" evidence="1">
    <location>
        <begin position="158"/>
        <end position="177"/>
    </location>
</feature>
<reference evidence="2" key="1">
    <citation type="journal article" date="2014" name="Int. J. Syst. Evol. Microbiol.">
        <title>Complete genome sequence of Corynebacterium casei LMG S-19264T (=DSM 44701T), isolated from a smear-ripened cheese.</title>
        <authorList>
            <consortium name="US DOE Joint Genome Institute (JGI-PGF)"/>
            <person name="Walter F."/>
            <person name="Albersmeier A."/>
            <person name="Kalinowski J."/>
            <person name="Ruckert C."/>
        </authorList>
    </citation>
    <scope>NUCLEOTIDE SEQUENCE</scope>
    <source>
        <strain evidence="2">JCM 15325</strain>
    </source>
</reference>
<reference evidence="2" key="2">
    <citation type="submission" date="2020-09" db="EMBL/GenBank/DDBJ databases">
        <authorList>
            <person name="Sun Q."/>
            <person name="Ohkuma M."/>
        </authorList>
    </citation>
    <scope>NUCLEOTIDE SEQUENCE</scope>
    <source>
        <strain evidence="2">JCM 15325</strain>
    </source>
</reference>
<comment type="caution">
    <text evidence="2">The sequence shown here is derived from an EMBL/GenBank/DDBJ whole genome shotgun (WGS) entry which is preliminary data.</text>
</comment>
<keyword evidence="1" id="KW-0812">Transmembrane</keyword>
<proteinExistence type="predicted"/>
<feature type="transmembrane region" description="Helical" evidence="1">
    <location>
        <begin position="90"/>
        <end position="115"/>
    </location>
</feature>
<dbReference type="RefSeq" id="WP_188801808.1">
    <property type="nucleotide sequence ID" value="NZ_BMOK01000003.1"/>
</dbReference>
<feature type="transmembrane region" description="Helical" evidence="1">
    <location>
        <begin position="189"/>
        <end position="212"/>
    </location>
</feature>
<dbReference type="AlphaFoldDB" id="A0A917W057"/>
<keyword evidence="3" id="KW-1185">Reference proteome</keyword>